<dbReference type="PANTHER" id="PTHR44525">
    <property type="entry name" value="WD REPEAT-CONTAINING PROTEIN 27"/>
    <property type="match status" value="1"/>
</dbReference>
<accession>A0A564ZDR0</accession>
<dbReference type="Gene3D" id="2.130.10.10">
    <property type="entry name" value="YVTN repeat-like/Quinoprotein amine dehydrogenase"/>
    <property type="match status" value="2"/>
</dbReference>
<dbReference type="AlphaFoldDB" id="A0A564ZDR0"/>
<dbReference type="PROSITE" id="PS50082">
    <property type="entry name" value="WD_REPEATS_2"/>
    <property type="match status" value="1"/>
</dbReference>
<reference evidence="2 3" key="1">
    <citation type="submission" date="2019-07" db="EMBL/GenBank/DDBJ databases">
        <authorList>
            <person name="Jastrzebski P J."/>
            <person name="Paukszto L."/>
            <person name="Jastrzebski P J."/>
        </authorList>
    </citation>
    <scope>NUCLEOTIDE SEQUENCE [LARGE SCALE GENOMIC DNA]</scope>
    <source>
        <strain evidence="2 3">WMS-il1</strain>
    </source>
</reference>
<dbReference type="PANTHER" id="PTHR44525:SF1">
    <property type="entry name" value="WD REPEAT-CONTAINING PROTEIN 27"/>
    <property type="match status" value="1"/>
</dbReference>
<dbReference type="EMBL" id="CABIJS010000719">
    <property type="protein sequence ID" value="VUZ57635.1"/>
    <property type="molecule type" value="Genomic_DNA"/>
</dbReference>
<sequence length="293" mass="32383">MFKPQIEKAQTKVKSSKAHRLNSKLHRRYPINVEPSFSCLASEKLEAEETPIFAVSYSMTGEHVAMAQSNGLCSILRIGRKPDGTFRWKEESVLAGHGGIVLNVDWSLDGRLILTTSADRTARIWSASGGILRLVISTTRCASANGLGEIISSNINRKSSKISSDFADNVQFGRFHLEDNFFHLTCRNEIYFFTYKIDTNVNALQRCHTVASYKRVAKFSFNNCTKLTAVSSTNLFYSYLLLAAGSDHSLNVLDINTQTIVRSTSVIHDATVTGIAINQITTGSLDGRLSVYG</sequence>
<protein>
    <submittedName>
        <fullName evidence="2">Uncharacterized protein</fullName>
    </submittedName>
</protein>
<dbReference type="InterPro" id="IPR015943">
    <property type="entry name" value="WD40/YVTN_repeat-like_dom_sf"/>
</dbReference>
<dbReference type="PROSITE" id="PS50294">
    <property type="entry name" value="WD_REPEATS_REGION"/>
    <property type="match status" value="1"/>
</dbReference>
<keyword evidence="3" id="KW-1185">Reference proteome</keyword>
<dbReference type="Proteomes" id="UP000321570">
    <property type="component" value="Unassembled WGS sequence"/>
</dbReference>
<dbReference type="Pfam" id="PF00400">
    <property type="entry name" value="WD40"/>
    <property type="match status" value="1"/>
</dbReference>
<feature type="repeat" description="WD" evidence="1">
    <location>
        <begin position="94"/>
        <end position="126"/>
    </location>
</feature>
<dbReference type="InterPro" id="IPR036322">
    <property type="entry name" value="WD40_repeat_dom_sf"/>
</dbReference>
<dbReference type="SMART" id="SM00320">
    <property type="entry name" value="WD40"/>
    <property type="match status" value="3"/>
</dbReference>
<keyword evidence="1" id="KW-0853">WD repeat</keyword>
<evidence type="ECO:0000256" key="1">
    <source>
        <dbReference type="PROSITE-ProRule" id="PRU00221"/>
    </source>
</evidence>
<evidence type="ECO:0000313" key="2">
    <source>
        <dbReference type="EMBL" id="VUZ57635.1"/>
    </source>
</evidence>
<proteinExistence type="predicted"/>
<evidence type="ECO:0000313" key="3">
    <source>
        <dbReference type="Proteomes" id="UP000321570"/>
    </source>
</evidence>
<dbReference type="InterPro" id="IPR001680">
    <property type="entry name" value="WD40_rpt"/>
</dbReference>
<dbReference type="SUPFAM" id="SSF50978">
    <property type="entry name" value="WD40 repeat-like"/>
    <property type="match status" value="1"/>
</dbReference>
<name>A0A564ZDR0_HYMDI</name>
<dbReference type="InterPro" id="IPR042411">
    <property type="entry name" value="WDR27"/>
</dbReference>
<gene>
    <name evidence="2" type="ORF">WMSIL1_LOCUS14902</name>
</gene>
<organism evidence="2 3">
    <name type="scientific">Hymenolepis diminuta</name>
    <name type="common">Rat tapeworm</name>
    <dbReference type="NCBI Taxonomy" id="6216"/>
    <lineage>
        <taxon>Eukaryota</taxon>
        <taxon>Metazoa</taxon>
        <taxon>Spiralia</taxon>
        <taxon>Lophotrochozoa</taxon>
        <taxon>Platyhelminthes</taxon>
        <taxon>Cestoda</taxon>
        <taxon>Eucestoda</taxon>
        <taxon>Cyclophyllidea</taxon>
        <taxon>Hymenolepididae</taxon>
        <taxon>Hymenolepis</taxon>
    </lineage>
</organism>